<dbReference type="CDD" id="cd05283">
    <property type="entry name" value="CAD1"/>
    <property type="match status" value="1"/>
</dbReference>
<dbReference type="AlphaFoldDB" id="A0A381T8D3"/>
<evidence type="ECO:0000259" key="5">
    <source>
        <dbReference type="Pfam" id="PF00107"/>
    </source>
</evidence>
<evidence type="ECO:0000256" key="3">
    <source>
        <dbReference type="ARBA" id="ARBA00022833"/>
    </source>
</evidence>
<keyword evidence="2" id="KW-0479">Metal-binding</keyword>
<dbReference type="Pfam" id="PF08240">
    <property type="entry name" value="ADH_N"/>
    <property type="match status" value="1"/>
</dbReference>
<protein>
    <recommendedName>
        <fullName evidence="8">Enoyl reductase (ER) domain-containing protein</fullName>
    </recommendedName>
</protein>
<evidence type="ECO:0000256" key="1">
    <source>
        <dbReference type="ARBA" id="ARBA00001947"/>
    </source>
</evidence>
<dbReference type="SUPFAM" id="SSF51735">
    <property type="entry name" value="NAD(P)-binding Rossmann-fold domains"/>
    <property type="match status" value="1"/>
</dbReference>
<dbReference type="Gene3D" id="3.40.50.720">
    <property type="entry name" value="NAD(P)-binding Rossmann-like Domain"/>
    <property type="match status" value="1"/>
</dbReference>
<dbReference type="Pfam" id="PF00107">
    <property type="entry name" value="ADH_zinc_N"/>
    <property type="match status" value="1"/>
</dbReference>
<dbReference type="FunFam" id="3.40.50.720:FF:000022">
    <property type="entry name" value="Cinnamyl alcohol dehydrogenase"/>
    <property type="match status" value="1"/>
</dbReference>
<dbReference type="SUPFAM" id="SSF50129">
    <property type="entry name" value="GroES-like"/>
    <property type="match status" value="1"/>
</dbReference>
<dbReference type="PROSITE" id="PS00059">
    <property type="entry name" value="ADH_ZINC"/>
    <property type="match status" value="1"/>
</dbReference>
<dbReference type="InterPro" id="IPR013149">
    <property type="entry name" value="ADH-like_C"/>
</dbReference>
<dbReference type="PANTHER" id="PTHR42683">
    <property type="entry name" value="ALDEHYDE REDUCTASE"/>
    <property type="match status" value="1"/>
</dbReference>
<dbReference type="InterPro" id="IPR036291">
    <property type="entry name" value="NAD(P)-bd_dom_sf"/>
</dbReference>
<dbReference type="Gene3D" id="3.90.180.10">
    <property type="entry name" value="Medium-chain alcohol dehydrogenases, catalytic domain"/>
    <property type="match status" value="1"/>
</dbReference>
<dbReference type="GO" id="GO:0016616">
    <property type="term" value="F:oxidoreductase activity, acting on the CH-OH group of donors, NAD or NADP as acceptor"/>
    <property type="evidence" value="ECO:0007669"/>
    <property type="project" value="InterPro"/>
</dbReference>
<proteinExistence type="predicted"/>
<name>A0A381T8D3_9ZZZZ</name>
<reference evidence="7" key="1">
    <citation type="submission" date="2018-05" db="EMBL/GenBank/DDBJ databases">
        <authorList>
            <person name="Lanie J.A."/>
            <person name="Ng W.-L."/>
            <person name="Kazmierczak K.M."/>
            <person name="Andrzejewski T.M."/>
            <person name="Davidsen T.M."/>
            <person name="Wayne K.J."/>
            <person name="Tettelin H."/>
            <person name="Glass J.I."/>
            <person name="Rusch D."/>
            <person name="Podicherti R."/>
            <person name="Tsui H.-C.T."/>
            <person name="Winkler M.E."/>
        </authorList>
    </citation>
    <scope>NUCLEOTIDE SEQUENCE</scope>
</reference>
<gene>
    <name evidence="7" type="ORF">METZ01_LOCUS64692</name>
</gene>
<dbReference type="InterPro" id="IPR002328">
    <property type="entry name" value="ADH_Zn_CS"/>
</dbReference>
<comment type="cofactor">
    <cofactor evidence="1">
        <name>Zn(2+)</name>
        <dbReference type="ChEBI" id="CHEBI:29105"/>
    </cofactor>
</comment>
<feature type="domain" description="Alcohol dehydrogenase-like N-terminal" evidence="6">
    <location>
        <begin position="28"/>
        <end position="148"/>
    </location>
</feature>
<evidence type="ECO:0000256" key="2">
    <source>
        <dbReference type="ARBA" id="ARBA00022723"/>
    </source>
</evidence>
<dbReference type="InterPro" id="IPR047109">
    <property type="entry name" value="CAD-like"/>
</dbReference>
<dbReference type="InterPro" id="IPR011032">
    <property type="entry name" value="GroES-like_sf"/>
</dbReference>
<organism evidence="7">
    <name type="scientific">marine metagenome</name>
    <dbReference type="NCBI Taxonomy" id="408172"/>
    <lineage>
        <taxon>unclassified sequences</taxon>
        <taxon>metagenomes</taxon>
        <taxon>ecological metagenomes</taxon>
    </lineage>
</organism>
<dbReference type="EMBL" id="UINC01004106">
    <property type="protein sequence ID" value="SVA11838.1"/>
    <property type="molecule type" value="Genomic_DNA"/>
</dbReference>
<evidence type="ECO:0000313" key="7">
    <source>
        <dbReference type="EMBL" id="SVA11838.1"/>
    </source>
</evidence>
<dbReference type="GO" id="GO:0008270">
    <property type="term" value="F:zinc ion binding"/>
    <property type="evidence" value="ECO:0007669"/>
    <property type="project" value="InterPro"/>
</dbReference>
<accession>A0A381T8D3</accession>
<feature type="domain" description="Alcohol dehydrogenase-like C-terminal" evidence="5">
    <location>
        <begin position="187"/>
        <end position="306"/>
    </location>
</feature>
<keyword evidence="4" id="KW-0560">Oxidoreductase</keyword>
<evidence type="ECO:0008006" key="8">
    <source>
        <dbReference type="Google" id="ProtNLM"/>
    </source>
</evidence>
<keyword evidence="3" id="KW-0862">Zinc</keyword>
<evidence type="ECO:0000256" key="4">
    <source>
        <dbReference type="ARBA" id="ARBA00023002"/>
    </source>
</evidence>
<dbReference type="InterPro" id="IPR013154">
    <property type="entry name" value="ADH-like_N"/>
</dbReference>
<evidence type="ECO:0000259" key="6">
    <source>
        <dbReference type="Pfam" id="PF08240"/>
    </source>
</evidence>
<sequence length="348" mass="38285">MSKVKSYAALSEKTPLEPYNIIRRECNSDDVLIKIEYCGVCHSDIHMARNEWNNTSIFPMVPGHEIIGVVESIGNSVSKFKIGDSVGVGVYVDSCGKCDNCNDSMDHYCEEGIVLTYNSYEYGTTTITYGGYSKKIVVKESCVIGIPKGMIKEKAAPLLCAGITTYSPLRYLNVGQGHKVGVTGFGGLGHMGVKFAASMGAEVTVFSTSESKKQDAINMGAHNFVNVKDKEQLIKAQNSCHYILDTVSANRDMAQVFSLLKTDGRIMTVGLPMKPHAISSFSLIDKRKGIIGSSIGSIVETQEMIHYCNENNIYPEVEMISISKINEAFERTINKDVRFRFVIDMSSL</sequence>